<evidence type="ECO:0000313" key="3">
    <source>
        <dbReference type="EMBL" id="MSB50334.1"/>
    </source>
</evidence>
<protein>
    <submittedName>
        <fullName evidence="2">Oxidoreductase</fullName>
    </submittedName>
</protein>
<dbReference type="AlphaFoldDB" id="A0A6I2R7Z0"/>
<sequence>MRMRQPFFEDLMTAMYPSGLLHTFGVNGKISGSVGAVGEMQEVLPLLHSPRGCGFHYRYSARRRHQPFYSVLTSNLEERDIICGGEEKLRQAIRDAWSRYRPGLIMVIPSPISDILNEDVRSVCAELRREGISVVGVQSELFSHRDKNYTRNRLKELAHQTITGDNRLEMELKGCGFTEALYALVEQVMEPSAQIPHSINIETVGWGSEGKAALRELEVFLNGCGIQVNTWIPSAPLSSLVHAPAAELNLVKRVRWARRMREKFGTAYLHIGGAGRYAGLDGICTFYRDIGQALRMEAAVEPVVLAARAQALEETAEARRRLGQARAVLVSRSIQQAPFELKSYVRDYGLSVSHLCVILTPESRKNLNVTPALEDSLLARVREAAALYSPETQLLLNPAEETLRGIFAEADVVVGTGDFTLEGMGAPLIPAVNETTSLSFPSYVRTVRRMCRRLEHGTERSSLLLGKMPFQSRHYPLYCNQSNLAAKEMWSRMWLNRKGDSV</sequence>
<dbReference type="GO" id="GO:0016491">
    <property type="term" value="F:oxidoreductase activity"/>
    <property type="evidence" value="ECO:0007669"/>
    <property type="project" value="InterPro"/>
</dbReference>
<dbReference type="EMBL" id="WKPO01000030">
    <property type="protein sequence ID" value="MSB50334.1"/>
    <property type="molecule type" value="Genomic_DNA"/>
</dbReference>
<feature type="domain" description="Nitrogenase/oxidoreductase component 1" evidence="1">
    <location>
        <begin position="31"/>
        <end position="362"/>
    </location>
</feature>
<dbReference type="PANTHER" id="PTHR42956">
    <property type="entry name" value="NITROGENASE IRON-MOLYBDENUM COFACTOR BIOSYNTHESIS PROTEIN NIFE"/>
    <property type="match status" value="1"/>
</dbReference>
<evidence type="ECO:0000313" key="5">
    <source>
        <dbReference type="Proteomes" id="UP000434475"/>
    </source>
</evidence>
<dbReference type="Pfam" id="PF00148">
    <property type="entry name" value="Oxidored_nitro"/>
    <property type="match status" value="1"/>
</dbReference>
<dbReference type="SUPFAM" id="SSF53807">
    <property type="entry name" value="Helical backbone' metal receptor"/>
    <property type="match status" value="1"/>
</dbReference>
<proteinExistence type="predicted"/>
<evidence type="ECO:0000259" key="1">
    <source>
        <dbReference type="Pfam" id="PF00148"/>
    </source>
</evidence>
<dbReference type="Gene3D" id="3.40.50.1980">
    <property type="entry name" value="Nitrogenase molybdenum iron protein domain"/>
    <property type="match status" value="2"/>
</dbReference>
<reference evidence="4 5" key="1">
    <citation type="journal article" date="2019" name="Nat. Med.">
        <title>A library of human gut bacterial isolates paired with longitudinal multiomics data enables mechanistic microbiome research.</title>
        <authorList>
            <person name="Poyet M."/>
            <person name="Groussin M."/>
            <person name="Gibbons S.M."/>
            <person name="Avila-Pacheco J."/>
            <person name="Jiang X."/>
            <person name="Kearney S.M."/>
            <person name="Perrotta A.R."/>
            <person name="Berdy B."/>
            <person name="Zhao S."/>
            <person name="Lieberman T.D."/>
            <person name="Swanson P.K."/>
            <person name="Smith M."/>
            <person name="Roesemann S."/>
            <person name="Alexander J.E."/>
            <person name="Rich S.A."/>
            <person name="Livny J."/>
            <person name="Vlamakis H."/>
            <person name="Clish C."/>
            <person name="Bullock K."/>
            <person name="Deik A."/>
            <person name="Scott J."/>
            <person name="Pierce K.A."/>
            <person name="Xavier R.J."/>
            <person name="Alm E.J."/>
        </authorList>
    </citation>
    <scope>NUCLEOTIDE SEQUENCE [LARGE SCALE GENOMIC DNA]</scope>
    <source>
        <strain evidence="2 5">BIOML-A2</strain>
        <strain evidence="3 4">BIOML-A5</strain>
    </source>
</reference>
<dbReference type="EMBL" id="WKPR01000008">
    <property type="protein sequence ID" value="MSB19817.1"/>
    <property type="molecule type" value="Genomic_DNA"/>
</dbReference>
<gene>
    <name evidence="3" type="ORF">GKE90_16820</name>
    <name evidence="2" type="ORF">GKE97_09820</name>
</gene>
<comment type="caution">
    <text evidence="2">The sequence shown here is derived from an EMBL/GenBank/DDBJ whole genome shotgun (WGS) entry which is preliminary data.</text>
</comment>
<dbReference type="PANTHER" id="PTHR42956:SF1">
    <property type="entry name" value="NITROGENASE IRON-MOLYBDENUM COFACTOR BIOSYNTHESIS PROTEIN NIFE"/>
    <property type="match status" value="1"/>
</dbReference>
<dbReference type="InterPro" id="IPR000510">
    <property type="entry name" value="Nase/OxRdtase_comp1"/>
</dbReference>
<organism evidence="2 5">
    <name type="scientific">Flavonifractor plautii</name>
    <name type="common">Fusobacterium plautii</name>
    <dbReference type="NCBI Taxonomy" id="292800"/>
    <lineage>
        <taxon>Bacteria</taxon>
        <taxon>Bacillati</taxon>
        <taxon>Bacillota</taxon>
        <taxon>Clostridia</taxon>
        <taxon>Eubacteriales</taxon>
        <taxon>Oscillospiraceae</taxon>
        <taxon>Flavonifractor</taxon>
    </lineage>
</organism>
<evidence type="ECO:0000313" key="4">
    <source>
        <dbReference type="Proteomes" id="UP000429811"/>
    </source>
</evidence>
<evidence type="ECO:0000313" key="2">
    <source>
        <dbReference type="EMBL" id="MSB19817.1"/>
    </source>
</evidence>
<dbReference type="Proteomes" id="UP000434475">
    <property type="component" value="Unassembled WGS sequence"/>
</dbReference>
<dbReference type="InterPro" id="IPR049939">
    <property type="entry name" value="NifE-like"/>
</dbReference>
<name>A0A6I2R7Z0_FLAPL</name>
<accession>A0A6I2R7Z0</accession>
<dbReference type="Proteomes" id="UP000429811">
    <property type="component" value="Unassembled WGS sequence"/>
</dbReference>